<sequence>MNVQGLTDAISGAFPTLTPRQIAEGGYTSTNIPTRPNTPVPHQAGDAPAGEDHANPEPGNESRESQDLDARNQETTASGKKRRRTDAGPGGQLRDREDMDEDSPDTPTKSSRPIRKAAGRGGKAAQATAAAQKRAAAASPSIKTAGSSRTDAHAAPSGGTVQTTPGPPTSTDAMATQGPTYAPAPFAPMTHAAPTTGQPPPALTTPTPVTGITTIVQTTPPSVSAAIPQVVPLAALPTADGPPAITTPAAEAEAPALPMPTPPAAVPATEAAALIGAHPPAAPTVGMAPPPPAMPTAPAAFTTAATILVGPPPVAPAAAAAQPPLAMAAAPAAPAANAHAMPAHIGVHAPHVAANAITPAIAIMPAAPNTPKLQGISAEEILNNHHPTQRAQWEALPGPKGLILPFDPGYTMPGAVARVPLLQRAIKHILNLPDNPKVGCPTHDASTSSRFAPPHFYLLAGLSVAQLNILATTQVWSTDAISFFVLPFTPPLTTYVASFTGLLVPGTAEYIDGIEDAFRAEILGNPRILTLVTNFHDNIDAYTTPLDALTSLTDALSITAWESPEGTIWNLYIGSPTRIRAAYEEWVIMMEALRVFSVFEGSAVPAPSPVYQGGGGTAPSSPALGLRGVVAPNVATSLVVEGSTPGIVHLLPYHLDQRPTFTDQLTGTGKPLEGTSLQSGGLFRPGLVRAAFWYTPPAGMGTHATAATTLETRNFGQQIDNGDTYLLRQGEENGSATGQLLNERSGATESGSNTALPREDDNSSSHAQNQDGAVPPATEAPDPHRRTASQNTKNTRATLNIATLNMKGRGAVNENDPTNKWWHINQLMRDKRIGILAIQESHLTDTMVDRLHEIFGTRLHIVHSPHTSNAAGVAIVLNKDITNTKDLKVDILCPGRAIQVTSKWHGENSLSILNVYAPNDPMANKEFWLHLHAQLQHSSSKPNLLLGDFNLVEDKLDRLPMHNDNPATVQSLVDFTNHLHLTDGWRHTFPTTKAFSFYQKGTGSQSRIDRIYVTDNLLTYARDWLLQTQPIPTDHHLVSVKIAAPHLPEVGKGRWTMPIHLTTDKKLLQSIKELGLKLQTSLENLQGTRTEQNNPQLLYRDFKDKLVKLARDRARVMIPTLQHEINKLEAKKHECLNQEIDSDDLALIAAQIQDRIEQLEKRRHEQTRHATAAMNRLQGETISKYWTSLNKAKTPRDTILALRKLNNPDEMETNSRRMAQLARDYHSNLQKEGLSTKRGQERKEEINIALREVTATLALEDSETMGQEITEADIEQALKDSKKGKAAGLDGIPYELWKALNHSCTKDLKGNRQAFNVISTLTTVYNDIERHGVLEGSDFTAGWLCPIYKKNDKNDIANYRPVTLLNTDYKLFTNVIYQSSRPLRGPPYAPFGYSDLRSPSGSALEAYACLTLYTCYSFFAILPSKSSLRAPPRSPPLTLLSPKSGHRRARRAQHQS</sequence>
<accession>A0ACB7IPE0</accession>
<gene>
    <name evidence="1" type="ORF">CCMSSC00406_0009870</name>
</gene>
<evidence type="ECO:0000313" key="1">
    <source>
        <dbReference type="EMBL" id="KAG9220107.1"/>
    </source>
</evidence>
<name>A0ACB7IPE0_PLECO</name>
<proteinExistence type="predicted"/>
<keyword evidence="2" id="KW-1185">Reference proteome</keyword>
<dbReference type="Proteomes" id="UP000824881">
    <property type="component" value="Unassembled WGS sequence"/>
</dbReference>
<comment type="caution">
    <text evidence="1">The sequence shown here is derived from an EMBL/GenBank/DDBJ whole genome shotgun (WGS) entry which is preliminary data.</text>
</comment>
<protein>
    <submittedName>
        <fullName evidence="1">Uncharacterized protein</fullName>
    </submittedName>
</protein>
<organism evidence="1 2">
    <name type="scientific">Pleurotus cornucopiae</name>
    <name type="common">Cornucopia mushroom</name>
    <dbReference type="NCBI Taxonomy" id="5321"/>
    <lineage>
        <taxon>Eukaryota</taxon>
        <taxon>Fungi</taxon>
        <taxon>Dikarya</taxon>
        <taxon>Basidiomycota</taxon>
        <taxon>Agaricomycotina</taxon>
        <taxon>Agaricomycetes</taxon>
        <taxon>Agaricomycetidae</taxon>
        <taxon>Agaricales</taxon>
        <taxon>Pleurotineae</taxon>
        <taxon>Pleurotaceae</taxon>
        <taxon>Pleurotus</taxon>
    </lineage>
</organism>
<reference evidence="1 2" key="1">
    <citation type="journal article" date="2021" name="Appl. Environ. Microbiol.">
        <title>Genetic linkage and physical mapping for an oyster mushroom Pleurotus cornucopiae and QTL analysis for the trait cap color.</title>
        <authorList>
            <person name="Zhang Y."/>
            <person name="Gao W."/>
            <person name="Sonnenberg A."/>
            <person name="Chen Q."/>
            <person name="Zhang J."/>
            <person name="Huang C."/>
        </authorList>
    </citation>
    <scope>NUCLEOTIDE SEQUENCE [LARGE SCALE GENOMIC DNA]</scope>
    <source>
        <strain evidence="1">CCMSSC00406</strain>
    </source>
</reference>
<dbReference type="EMBL" id="WQMT02000008">
    <property type="protein sequence ID" value="KAG9220107.1"/>
    <property type="molecule type" value="Genomic_DNA"/>
</dbReference>
<evidence type="ECO:0000313" key="2">
    <source>
        <dbReference type="Proteomes" id="UP000824881"/>
    </source>
</evidence>